<name>A0AAF0YFH2_9TREE</name>
<evidence type="ECO:0000313" key="3">
    <source>
        <dbReference type="Proteomes" id="UP000827549"/>
    </source>
</evidence>
<organism evidence="2 3">
    <name type="scientific">Vanrija pseudolonga</name>
    <dbReference type="NCBI Taxonomy" id="143232"/>
    <lineage>
        <taxon>Eukaryota</taxon>
        <taxon>Fungi</taxon>
        <taxon>Dikarya</taxon>
        <taxon>Basidiomycota</taxon>
        <taxon>Agaricomycotina</taxon>
        <taxon>Tremellomycetes</taxon>
        <taxon>Trichosporonales</taxon>
        <taxon>Trichosporonaceae</taxon>
        <taxon>Vanrija</taxon>
    </lineage>
</organism>
<accession>A0AAF0YFH2</accession>
<dbReference type="RefSeq" id="XP_062629652.1">
    <property type="nucleotide sequence ID" value="XM_062773668.1"/>
</dbReference>
<evidence type="ECO:0000313" key="2">
    <source>
        <dbReference type="EMBL" id="WOO83626.1"/>
    </source>
</evidence>
<evidence type="ECO:0000256" key="1">
    <source>
        <dbReference type="SAM" id="MobiDB-lite"/>
    </source>
</evidence>
<dbReference type="EMBL" id="CP086718">
    <property type="protein sequence ID" value="WOO83626.1"/>
    <property type="molecule type" value="Genomic_DNA"/>
</dbReference>
<keyword evidence="3" id="KW-1185">Reference proteome</keyword>
<feature type="region of interest" description="Disordered" evidence="1">
    <location>
        <begin position="1"/>
        <end position="29"/>
    </location>
</feature>
<dbReference type="Proteomes" id="UP000827549">
    <property type="component" value="Chromosome 5"/>
</dbReference>
<dbReference type="AlphaFoldDB" id="A0AAF0YFH2"/>
<gene>
    <name evidence="2" type="ORF">LOC62_05G007146</name>
</gene>
<dbReference type="GeneID" id="87810320"/>
<reference evidence="2" key="1">
    <citation type="submission" date="2023-10" db="EMBL/GenBank/DDBJ databases">
        <authorList>
            <person name="Noh H."/>
        </authorList>
    </citation>
    <scope>NUCLEOTIDE SEQUENCE</scope>
    <source>
        <strain evidence="2">DUCC4014</strain>
    </source>
</reference>
<protein>
    <submittedName>
        <fullName evidence="2">Uncharacterized protein</fullName>
    </submittedName>
</protein>
<sequence>MPTDEYPEDPPPRPVRPDEPGTPGNLAVNPIPRKAHEVKRRNRRRAMPDTLNLRQLVLKKMAYIRHSQVQEARALHAFECLHGVESPVEEEIVGLESPLVEYYEGEEIQEYDSEPAACDSMVF</sequence>
<proteinExistence type="predicted"/>